<dbReference type="Proteomes" id="UP001060085">
    <property type="component" value="Linkage Group LG02"/>
</dbReference>
<accession>A0ACC0BR39</accession>
<reference evidence="2" key="1">
    <citation type="journal article" date="2023" name="Nat. Plants">
        <title>Single-cell RNA sequencing provides a high-resolution roadmap for understanding the multicellular compartmentation of specialized metabolism.</title>
        <authorList>
            <person name="Sun S."/>
            <person name="Shen X."/>
            <person name="Li Y."/>
            <person name="Li Y."/>
            <person name="Wang S."/>
            <person name="Li R."/>
            <person name="Zhang H."/>
            <person name="Shen G."/>
            <person name="Guo B."/>
            <person name="Wei J."/>
            <person name="Xu J."/>
            <person name="St-Pierre B."/>
            <person name="Chen S."/>
            <person name="Sun C."/>
        </authorList>
    </citation>
    <scope>NUCLEOTIDE SEQUENCE [LARGE SCALE GENOMIC DNA]</scope>
</reference>
<proteinExistence type="predicted"/>
<comment type="caution">
    <text evidence="1">The sequence shown here is derived from an EMBL/GenBank/DDBJ whole genome shotgun (WGS) entry which is preliminary data.</text>
</comment>
<dbReference type="EMBL" id="CM044702">
    <property type="protein sequence ID" value="KAI5675109.1"/>
    <property type="molecule type" value="Genomic_DNA"/>
</dbReference>
<keyword evidence="2" id="KW-1185">Reference proteome</keyword>
<sequence length="603" mass="68192">MGVYFSCPLAAHCDLDNALESAIVKSIGFKDDEHKTPRLFNNSRSQDSESLDSGKVLMRQEIDGSEGKEILMRMPQFPNLISGSPKDEAAIKLQKVYKSFRTRRKLADCAVLIEQSWWKLLDFAELKHSSISFFDLDKHETAISRWSRARTRAAKVGKGLSKNGKAQKLALQHWLEAIDPRHRYGHNLHFYYVKWLHSQSKEPFFYWLDIGEGKEINLVEKCPRSKLQQQCIKYLGPMERKAYEVAVEDGKLFYKQTGELLDTSEEPKAKWIFVLSTTRTLYVGKKKKGSFQHSSFLAGGATLAAGRIVVEKGILKAVWPHSGHYRPTPENFQDFISFLKENNVELNDVNLDSVEEEEESFRRADSAHMRSNSSDEDLGVKGGLEFEDNDVEDSNLERNNSAKEVNGNAMEMPQPKPKPLTRFGSRLTSLQIPSKEDFIERLKSENRSTDLELNNSPPESPADGYETAEELFSPEEVPGTLIRSSSNSSKDLDIEIISGESVLERINSVKGTKSYQLGKQLSCKWSTGAGPRIGCVREYPSELQFHALEQVNLSPRSAGRLRLNFPFGESTPSSLSRQLRTPHSQISKPCRTHSSPLCRYTMG</sequence>
<protein>
    <submittedName>
        <fullName evidence="1">Uncharacterized protein</fullName>
    </submittedName>
</protein>
<gene>
    <name evidence="1" type="ORF">M9H77_06059</name>
</gene>
<evidence type="ECO:0000313" key="2">
    <source>
        <dbReference type="Proteomes" id="UP001060085"/>
    </source>
</evidence>
<evidence type="ECO:0000313" key="1">
    <source>
        <dbReference type="EMBL" id="KAI5675109.1"/>
    </source>
</evidence>
<name>A0ACC0BR39_CATRO</name>
<organism evidence="1 2">
    <name type="scientific">Catharanthus roseus</name>
    <name type="common">Madagascar periwinkle</name>
    <name type="synonym">Vinca rosea</name>
    <dbReference type="NCBI Taxonomy" id="4058"/>
    <lineage>
        <taxon>Eukaryota</taxon>
        <taxon>Viridiplantae</taxon>
        <taxon>Streptophyta</taxon>
        <taxon>Embryophyta</taxon>
        <taxon>Tracheophyta</taxon>
        <taxon>Spermatophyta</taxon>
        <taxon>Magnoliopsida</taxon>
        <taxon>eudicotyledons</taxon>
        <taxon>Gunneridae</taxon>
        <taxon>Pentapetalae</taxon>
        <taxon>asterids</taxon>
        <taxon>lamiids</taxon>
        <taxon>Gentianales</taxon>
        <taxon>Apocynaceae</taxon>
        <taxon>Rauvolfioideae</taxon>
        <taxon>Vinceae</taxon>
        <taxon>Catharanthinae</taxon>
        <taxon>Catharanthus</taxon>
    </lineage>
</organism>